<dbReference type="Proteomes" id="UP001519332">
    <property type="component" value="Unassembled WGS sequence"/>
</dbReference>
<reference evidence="1 2" key="1">
    <citation type="submission" date="2021-03" db="EMBL/GenBank/DDBJ databases">
        <title>Sequencing the genomes of 1000 actinobacteria strains.</title>
        <authorList>
            <person name="Klenk H.-P."/>
        </authorList>
    </citation>
    <scope>NUCLEOTIDE SEQUENCE [LARGE SCALE GENOMIC DNA]</scope>
    <source>
        <strain evidence="1 2">DSM 46670</strain>
    </source>
</reference>
<accession>A0ABS4TVR1</accession>
<proteinExistence type="predicted"/>
<comment type="caution">
    <text evidence="1">The sequence shown here is derived from an EMBL/GenBank/DDBJ whole genome shotgun (WGS) entry which is preliminary data.</text>
</comment>
<organism evidence="1 2">
    <name type="scientific">Kibdelosporangium banguiense</name>
    <dbReference type="NCBI Taxonomy" id="1365924"/>
    <lineage>
        <taxon>Bacteria</taxon>
        <taxon>Bacillati</taxon>
        <taxon>Actinomycetota</taxon>
        <taxon>Actinomycetes</taxon>
        <taxon>Pseudonocardiales</taxon>
        <taxon>Pseudonocardiaceae</taxon>
        <taxon>Kibdelosporangium</taxon>
    </lineage>
</organism>
<dbReference type="RefSeq" id="WP_209649138.1">
    <property type="nucleotide sequence ID" value="NZ_JAGINW010000001.1"/>
</dbReference>
<gene>
    <name evidence="1" type="ORF">JOF56_008873</name>
</gene>
<evidence type="ECO:0000313" key="1">
    <source>
        <dbReference type="EMBL" id="MBP2328488.1"/>
    </source>
</evidence>
<sequence>MPLIELTTPSGALANTTEVLPMGAQVTAEADALRAWVLVHEQAEGTWGADGQIIRYADLVALAKGAANA</sequence>
<protein>
    <submittedName>
        <fullName evidence="1">Uncharacterized protein</fullName>
    </submittedName>
</protein>
<name>A0ABS4TVR1_9PSEU</name>
<evidence type="ECO:0000313" key="2">
    <source>
        <dbReference type="Proteomes" id="UP001519332"/>
    </source>
</evidence>
<keyword evidence="2" id="KW-1185">Reference proteome</keyword>
<dbReference type="EMBL" id="JAGINW010000001">
    <property type="protein sequence ID" value="MBP2328488.1"/>
    <property type="molecule type" value="Genomic_DNA"/>
</dbReference>